<proteinExistence type="predicted"/>
<feature type="compositionally biased region" description="Basic and acidic residues" evidence="1">
    <location>
        <begin position="1064"/>
        <end position="1112"/>
    </location>
</feature>
<accession>A0A0J9S182</accession>
<feature type="region of interest" description="Disordered" evidence="1">
    <location>
        <begin position="1028"/>
        <end position="1118"/>
    </location>
</feature>
<feature type="compositionally biased region" description="Low complexity" evidence="1">
    <location>
        <begin position="308"/>
        <end position="321"/>
    </location>
</feature>
<dbReference type="PANTHER" id="PTHR14445">
    <property type="entry name" value="GRB10 INTERACTING GYF PROTEIN"/>
    <property type="match status" value="1"/>
</dbReference>
<dbReference type="GO" id="GO:0000900">
    <property type="term" value="F:mRNA regulatory element binding translation repressor activity"/>
    <property type="evidence" value="ECO:0007669"/>
    <property type="project" value="EnsemblMetazoa"/>
</dbReference>
<dbReference type="SMART" id="SM00444">
    <property type="entry name" value="GYF"/>
    <property type="match status" value="1"/>
</dbReference>
<reference evidence="3 4" key="1">
    <citation type="journal article" date="2013" name="Genome Res.">
        <title>A second-generation assembly of the Drosophila simulans genome provides new insights into patterns of lineage-specific divergence.</title>
        <authorList>
            <person name="Hu T.T."/>
            <person name="Eisen M.B."/>
            <person name="Thornton K.R."/>
            <person name="Andolfatto P."/>
        </authorList>
    </citation>
    <scope>NUCLEOTIDE SEQUENCE [LARGE SCALE GENOMIC DNA]</scope>
    <source>
        <strain evidence="4">w501</strain>
    </source>
</reference>
<feature type="compositionally biased region" description="Polar residues" evidence="1">
    <location>
        <begin position="413"/>
        <end position="427"/>
    </location>
</feature>
<feature type="region of interest" description="Disordered" evidence="1">
    <location>
        <begin position="113"/>
        <end position="152"/>
    </location>
</feature>
<gene>
    <name evidence="3" type="primary">Dsim\GD24369</name>
    <name evidence="3" type="ORF">Dsimw501_GD24369</name>
</gene>
<evidence type="ECO:0000313" key="4">
    <source>
        <dbReference type="Proteomes" id="UP000035880"/>
    </source>
</evidence>
<feature type="compositionally biased region" description="Polar residues" evidence="1">
    <location>
        <begin position="113"/>
        <end position="132"/>
    </location>
</feature>
<dbReference type="Bgee" id="FBgn0195712">
    <property type="expression patterns" value="Expressed in adult organism and 3 other cell types or tissues"/>
</dbReference>
<protein>
    <recommendedName>
        <fullName evidence="2">GYF domain-containing protein</fullName>
    </recommendedName>
</protein>
<feature type="compositionally biased region" description="Polar residues" evidence="1">
    <location>
        <begin position="1161"/>
        <end position="1179"/>
    </location>
</feature>
<dbReference type="OrthoDB" id="48509at2759"/>
<feature type="region of interest" description="Disordered" evidence="1">
    <location>
        <begin position="372"/>
        <end position="427"/>
    </location>
</feature>
<feature type="compositionally biased region" description="Polar residues" evidence="1">
    <location>
        <begin position="990"/>
        <end position="1006"/>
    </location>
</feature>
<feature type="compositionally biased region" description="Low complexity" evidence="1">
    <location>
        <begin position="182"/>
        <end position="197"/>
    </location>
</feature>
<dbReference type="GO" id="GO:0010506">
    <property type="term" value="P:regulation of autophagy"/>
    <property type="evidence" value="ECO:0007669"/>
    <property type="project" value="EnsemblMetazoa"/>
</dbReference>
<evidence type="ECO:0000256" key="1">
    <source>
        <dbReference type="SAM" id="MobiDB-lite"/>
    </source>
</evidence>
<organism evidence="3 4">
    <name type="scientific">Drosophila simulans</name>
    <name type="common">Fruit fly</name>
    <dbReference type="NCBI Taxonomy" id="7240"/>
    <lineage>
        <taxon>Eukaryota</taxon>
        <taxon>Metazoa</taxon>
        <taxon>Ecdysozoa</taxon>
        <taxon>Arthropoda</taxon>
        <taxon>Hexapoda</taxon>
        <taxon>Insecta</taxon>
        <taxon>Pterygota</taxon>
        <taxon>Neoptera</taxon>
        <taxon>Endopterygota</taxon>
        <taxon>Diptera</taxon>
        <taxon>Brachycera</taxon>
        <taxon>Muscomorpha</taxon>
        <taxon>Ephydroidea</taxon>
        <taxon>Drosophilidae</taxon>
        <taxon>Drosophila</taxon>
        <taxon>Sophophora</taxon>
    </lineage>
</organism>
<feature type="region of interest" description="Disordered" evidence="1">
    <location>
        <begin position="176"/>
        <end position="328"/>
    </location>
</feature>
<dbReference type="Pfam" id="PF02213">
    <property type="entry name" value="GYF"/>
    <property type="match status" value="1"/>
</dbReference>
<dbReference type="KEGG" id="dsi:Dsimw501_GD24369"/>
<feature type="compositionally biased region" description="Polar residues" evidence="1">
    <location>
        <begin position="256"/>
        <end position="273"/>
    </location>
</feature>
<feature type="compositionally biased region" description="Polar residues" evidence="1">
    <location>
        <begin position="380"/>
        <end position="389"/>
    </location>
</feature>
<evidence type="ECO:0000259" key="2">
    <source>
        <dbReference type="PROSITE" id="PS50829"/>
    </source>
</evidence>
<feature type="compositionally biased region" description="Polar residues" evidence="1">
    <location>
        <begin position="883"/>
        <end position="901"/>
    </location>
</feature>
<feature type="region of interest" description="Disordered" evidence="1">
    <location>
        <begin position="883"/>
        <end position="902"/>
    </location>
</feature>
<feature type="compositionally biased region" description="Basic and acidic residues" evidence="1">
    <location>
        <begin position="390"/>
        <end position="407"/>
    </location>
</feature>
<feature type="compositionally biased region" description="Basic and acidic residues" evidence="1">
    <location>
        <begin position="1405"/>
        <end position="1414"/>
    </location>
</feature>
<dbReference type="GO" id="GO:0046716">
    <property type="term" value="P:muscle cell cellular homeostasis"/>
    <property type="evidence" value="ECO:0007669"/>
    <property type="project" value="EnsemblMetazoa"/>
</dbReference>
<sequence length="1573" mass="173555">MKMTDSMKFGPEWLRNMSAEPSSSISTYNVGNGAQNNSIGGHNLGNNTAASASRNLFPEYRYGREEMLSLFDRNCLLPQILPSFKKLFVEKVQYPLALTPSSEEDINQNSLGNNSRPAWLQRSPSGFGNASRGSGRGGTVDRGRMRGKSAYHPIYQRPSGLYDESLSVISKAERTWSDRNGTGDSAATTTSTSVSGALDWNETPSSSPRKDYSNNHRNLENWRRTRNEDGSGDGPASSGSIGGPEIAGWRSGVVGGSTNASFGTNSHRWGRSTSWRDEDPSVDNAASLQRSISTVGTLGTDRDRTGNSKGSGMGAAEAGGSISHPRLSSSKISQLWTVNNAVGVDVDENLPEWAMENPSKLGGSFDASGAFHGDTDLKPNKSSHNTLKTKSLDSYDDVKRPKSKDLSDADSGNDITSETSLTKDSNTIAVQDEVESSLSPISSTTTKEVIHGDISDRIKEVADEVEKLIMDDDHKISSNRSQHQNHDGFTAALNVKPSVTGVQRQAPSTMPIQIATTITDVAPPSHQHPVVPFSDHETLQHHNVHHLPQFPMIPTPHMITPNLNELWFYRDPQSNVQGPFSAVEMTEWYRAGYFNENLFVRRYSDNRFRPLGELIKFCHGNMPFTHSHLLPSPIELENIPVGQIPAPLTASLSITPHKPSPIPIALSVVEQQLQQQRDEQLKANVTATAESLSAAIKGSFGGNSITNTSHLLTMRFQMLQDQYIQHQEYQILAELSKNECFQRLSAVEQETVVRGKVQLLGLPEYLISLNGLSNSLSVLNPVAGRQLYSAVVEQVKKDQQHIFANNSEQQRSVGNLLDANNFILNAQIINQQSQQEVGPLVSSVDCIMQGGTAADLNKPIEMPRNELDLINEYNLRMLLRGQPTSTQQQPPALQNSANENNPGVDFLTETQLLERQNLMIPIWLPPNKQQQTDQQWTEMSNAEASLWEVGNLNEERNEDQQLLMPNSSEACFADTEKDVKISQLFQVQSGNVVSHSTSGELDQTPENLKDSHNQKIVKSLVSDIQQNHNKEPNSHQHQAKQANKQNLNSKQNAAQPALKPINNENDRKREQTEEKKRQREERKRQQLEDDKRRALNESEEQTRQMQEEKERQQQIQAQRRKALLGNAHSLSVQNGMSGTLASAQGKKNDDVKTAEPPVSSRLPSTSVAPWSFQSQNSIRSAPGLAEIQKAERRERRADQQRHQELLDKQLRANAAAAAEANDALLKWQSTPASGPVMSLAEIQAEEARRLANDLVDQQRRRELEHHQQAPLSSAVLVASATSNIWGNANKAWSSSAAQSLSLKTSPGTGLWDEPNALGSNGSGTSGTISVTAATVLAGGLNSANKTILQAQNKSSALFASPRNLRKSQTLPALSNPEKSNKNGPGQRPEKQKLAQTRSKVGPVSVEEKDRERKSNAKSHVQQSSTDQAISKVNEYENEFTSWCIKSLDNMSAKVDVPTFVAFLQDLEAPYEVKDYVRIYLGDGKDSLDFAKQFLERRSKYKSLQRAQNAHNDDMCKPAPAITPSANDYADSKSKQKKIKKNKMTKMDARILGFSVTAAEGRINVGIRDYVEGP</sequence>
<dbReference type="InterPro" id="IPR003169">
    <property type="entry name" value="GYF"/>
</dbReference>
<dbReference type="PROSITE" id="PS50829">
    <property type="entry name" value="GYF"/>
    <property type="match status" value="1"/>
</dbReference>
<dbReference type="InterPro" id="IPR035445">
    <property type="entry name" value="GYF-like_dom_sf"/>
</dbReference>
<feature type="region of interest" description="Disordered" evidence="1">
    <location>
        <begin position="1505"/>
        <end position="1539"/>
    </location>
</feature>
<feature type="compositionally biased region" description="Low complexity" evidence="1">
    <location>
        <begin position="234"/>
        <end position="248"/>
    </location>
</feature>
<dbReference type="EMBL" id="CM002916">
    <property type="protein sequence ID" value="KMZ07318.1"/>
    <property type="molecule type" value="Genomic_DNA"/>
</dbReference>
<feature type="compositionally biased region" description="Polar residues" evidence="1">
    <location>
        <begin position="284"/>
        <end position="297"/>
    </location>
</feature>
<feature type="region of interest" description="Disordered" evidence="1">
    <location>
        <begin position="990"/>
        <end position="1011"/>
    </location>
</feature>
<feature type="domain" description="GYF" evidence="2">
    <location>
        <begin position="564"/>
        <end position="612"/>
    </location>
</feature>
<dbReference type="Proteomes" id="UP000035880">
    <property type="component" value="Chromosome 4"/>
</dbReference>
<dbReference type="CDD" id="cd00072">
    <property type="entry name" value="GYF"/>
    <property type="match status" value="1"/>
</dbReference>
<dbReference type="Gene3D" id="3.30.1490.40">
    <property type="match status" value="1"/>
</dbReference>
<dbReference type="PANTHER" id="PTHR14445:SF36">
    <property type="entry name" value="FI03272P-RELATED"/>
    <property type="match status" value="1"/>
</dbReference>
<name>A0A0J9S182_DROSI</name>
<feature type="region of interest" description="Disordered" evidence="1">
    <location>
        <begin position="1358"/>
        <end position="1429"/>
    </location>
</feature>
<feature type="compositionally biased region" description="Basic and acidic residues" evidence="1">
    <location>
        <begin position="208"/>
        <end position="229"/>
    </location>
</feature>
<dbReference type="GO" id="GO:0070050">
    <property type="term" value="P:neuron cellular homeostasis"/>
    <property type="evidence" value="ECO:0007669"/>
    <property type="project" value="EnsemblMetazoa"/>
</dbReference>
<feature type="compositionally biased region" description="Polar residues" evidence="1">
    <location>
        <begin position="1035"/>
        <end position="1054"/>
    </location>
</feature>
<dbReference type="InterPro" id="IPR051640">
    <property type="entry name" value="GRB10-interact_GYF"/>
</dbReference>
<dbReference type="GO" id="GO:0016281">
    <property type="term" value="C:eukaryotic translation initiation factor 4F complex"/>
    <property type="evidence" value="ECO:0007669"/>
    <property type="project" value="EnsemblMetazoa"/>
</dbReference>
<feature type="region of interest" description="Disordered" evidence="1">
    <location>
        <begin position="1139"/>
        <end position="1183"/>
    </location>
</feature>
<dbReference type="GO" id="GO:0005829">
    <property type="term" value="C:cytosol"/>
    <property type="evidence" value="ECO:0007669"/>
    <property type="project" value="TreeGrafter"/>
</dbReference>
<feature type="compositionally biased region" description="Polar residues" evidence="1">
    <location>
        <begin position="1417"/>
        <end position="1429"/>
    </location>
</feature>
<dbReference type="SUPFAM" id="SSF55277">
    <property type="entry name" value="GYF domain"/>
    <property type="match status" value="1"/>
</dbReference>
<evidence type="ECO:0000313" key="3">
    <source>
        <dbReference type="EMBL" id="KMZ07318.1"/>
    </source>
</evidence>
<feature type="region of interest" description="Disordered" evidence="1">
    <location>
        <begin position="1302"/>
        <end position="1324"/>
    </location>
</feature>